<evidence type="ECO:0000256" key="1">
    <source>
        <dbReference type="SAM" id="MobiDB-lite"/>
    </source>
</evidence>
<dbReference type="AlphaFoldDB" id="A0AAW1X351"/>
<name>A0AAW1X351_RUBAR</name>
<reference evidence="2 3" key="1">
    <citation type="journal article" date="2023" name="G3 (Bethesda)">
        <title>A chromosome-length genome assembly and annotation of blackberry (Rubus argutus, cv. 'Hillquist').</title>
        <authorList>
            <person name="Bruna T."/>
            <person name="Aryal R."/>
            <person name="Dudchenko O."/>
            <person name="Sargent D.J."/>
            <person name="Mead D."/>
            <person name="Buti M."/>
            <person name="Cavallini A."/>
            <person name="Hytonen T."/>
            <person name="Andres J."/>
            <person name="Pham M."/>
            <person name="Weisz D."/>
            <person name="Mascagni F."/>
            <person name="Usai G."/>
            <person name="Natali L."/>
            <person name="Bassil N."/>
            <person name="Fernandez G.E."/>
            <person name="Lomsadze A."/>
            <person name="Armour M."/>
            <person name="Olukolu B."/>
            <person name="Poorten T."/>
            <person name="Britton C."/>
            <person name="Davik J."/>
            <person name="Ashrafi H."/>
            <person name="Aiden E.L."/>
            <person name="Borodovsky M."/>
            <person name="Worthington M."/>
        </authorList>
    </citation>
    <scope>NUCLEOTIDE SEQUENCE [LARGE SCALE GENOMIC DNA]</scope>
    <source>
        <strain evidence="2">PI 553951</strain>
    </source>
</reference>
<dbReference type="Proteomes" id="UP001457282">
    <property type="component" value="Unassembled WGS sequence"/>
</dbReference>
<dbReference type="EMBL" id="JBEDUW010000004">
    <property type="protein sequence ID" value="KAK9931298.1"/>
    <property type="molecule type" value="Genomic_DNA"/>
</dbReference>
<evidence type="ECO:0000313" key="2">
    <source>
        <dbReference type="EMBL" id="KAK9931298.1"/>
    </source>
</evidence>
<evidence type="ECO:0000313" key="3">
    <source>
        <dbReference type="Proteomes" id="UP001457282"/>
    </source>
</evidence>
<sequence>MYPNHTQLHAKEEEVPNIDPRNRADNPFIAVEPQPTVPEHRGGPQIAPRSSSLTRVLLILLRHGNNSNRIVQHSSLAHHLPEVPVVLVTEIGDPDELVGPLRVLLPLYNLRELVLFLRDWNNRSRLRVQNDAVLVAVAILTPFGESSVKKLRNAVELGEDIFLVGGNDRGLGWRGVALVKERG</sequence>
<feature type="compositionally biased region" description="Basic and acidic residues" evidence="1">
    <location>
        <begin position="9"/>
        <end position="24"/>
    </location>
</feature>
<keyword evidence="3" id="KW-1185">Reference proteome</keyword>
<proteinExistence type="predicted"/>
<accession>A0AAW1X351</accession>
<feature type="region of interest" description="Disordered" evidence="1">
    <location>
        <begin position="1"/>
        <end position="24"/>
    </location>
</feature>
<organism evidence="2 3">
    <name type="scientific">Rubus argutus</name>
    <name type="common">Southern blackberry</name>
    <dbReference type="NCBI Taxonomy" id="59490"/>
    <lineage>
        <taxon>Eukaryota</taxon>
        <taxon>Viridiplantae</taxon>
        <taxon>Streptophyta</taxon>
        <taxon>Embryophyta</taxon>
        <taxon>Tracheophyta</taxon>
        <taxon>Spermatophyta</taxon>
        <taxon>Magnoliopsida</taxon>
        <taxon>eudicotyledons</taxon>
        <taxon>Gunneridae</taxon>
        <taxon>Pentapetalae</taxon>
        <taxon>rosids</taxon>
        <taxon>fabids</taxon>
        <taxon>Rosales</taxon>
        <taxon>Rosaceae</taxon>
        <taxon>Rosoideae</taxon>
        <taxon>Rosoideae incertae sedis</taxon>
        <taxon>Rubus</taxon>
    </lineage>
</organism>
<comment type="caution">
    <text evidence="2">The sequence shown here is derived from an EMBL/GenBank/DDBJ whole genome shotgun (WGS) entry which is preliminary data.</text>
</comment>
<gene>
    <name evidence="2" type="ORF">M0R45_018577</name>
</gene>
<protein>
    <submittedName>
        <fullName evidence="2">Uncharacterized protein</fullName>
    </submittedName>
</protein>